<feature type="compositionally biased region" description="Acidic residues" evidence="1">
    <location>
        <begin position="145"/>
        <end position="160"/>
    </location>
</feature>
<reference evidence="3" key="1">
    <citation type="journal article" date="2018" name="BMC Genomics">
        <title>Comparative genomics of the wheat fungal pathogen Pyrenophora tritici-repentis reveals chromosomal variations and genome plasticity.</title>
        <authorList>
            <person name="Moolhuijzen P."/>
            <person name="See P.T."/>
            <person name="Hane J.K."/>
            <person name="Shi G."/>
            <person name="Liu Z."/>
            <person name="Oliver R.P."/>
            <person name="Moffat C.S."/>
        </authorList>
    </citation>
    <scope>NUCLEOTIDE SEQUENCE [LARGE SCALE GENOMIC DNA]</scope>
    <source>
        <strain evidence="3">M4</strain>
    </source>
</reference>
<evidence type="ECO:0000259" key="2">
    <source>
        <dbReference type="Pfam" id="PF22980"/>
    </source>
</evidence>
<feature type="region of interest" description="Disordered" evidence="1">
    <location>
        <begin position="108"/>
        <end position="160"/>
    </location>
</feature>
<evidence type="ECO:0000313" key="4">
    <source>
        <dbReference type="EMBL" id="KAI1512990.1"/>
    </source>
</evidence>
<dbReference type="Proteomes" id="UP000249757">
    <property type="component" value="Unassembled WGS sequence"/>
</dbReference>
<name>A0A2W1D722_9PLEO</name>
<sequence>MPTIDENIQFLHLVLTNDGKPAVNYSAVAAALNIRVSTVVKRLSRLNQSMDNDNAPRKSAYQFLWLCIKHTTGVQPINWVEIAAKCETTVGAVVEQYRQVGMELDNGVEALGSPDAPVTSTASGNDTEDEDKPKAEAEHTVTEDIAAENSEEFEFPDAQEYLTNDEDIEAYYSYHKRTLN</sequence>
<dbReference type="EMBL" id="NRDI02000010">
    <property type="protein sequence ID" value="KAI1512990.1"/>
    <property type="molecule type" value="Genomic_DNA"/>
</dbReference>
<reference evidence="5" key="4">
    <citation type="journal article" date="2022" name="Microb. Genom.">
        <title>A global pangenome for the wheat fungal pathogen Pyrenophora tritici-repentis and prediction of effector protein structural homology.</title>
        <authorList>
            <person name="Moolhuijzen P.M."/>
            <person name="See P.T."/>
            <person name="Shi G."/>
            <person name="Powell H.R."/>
            <person name="Cockram J."/>
            <person name="Jorgensen L.N."/>
            <person name="Benslimane H."/>
            <person name="Strelkov S.E."/>
            <person name="Turner J."/>
            <person name="Liu Z."/>
            <person name="Moffat C.S."/>
        </authorList>
    </citation>
    <scope>NUCLEOTIDE SEQUENCE [LARGE SCALE GENOMIC DNA]</scope>
</reference>
<keyword evidence="5" id="KW-1185">Reference proteome</keyword>
<dbReference type="Pfam" id="PF22980">
    <property type="entry name" value="Myb_DNA-bind_8"/>
    <property type="match status" value="2"/>
</dbReference>
<organism evidence="4 5">
    <name type="scientific">Pyrenophora tritici-repentis</name>
    <dbReference type="NCBI Taxonomy" id="45151"/>
    <lineage>
        <taxon>Eukaryota</taxon>
        <taxon>Fungi</taxon>
        <taxon>Dikarya</taxon>
        <taxon>Ascomycota</taxon>
        <taxon>Pezizomycotina</taxon>
        <taxon>Dothideomycetes</taxon>
        <taxon>Pleosporomycetidae</taxon>
        <taxon>Pleosporales</taxon>
        <taxon>Pleosporineae</taxon>
        <taxon>Pleosporaceae</taxon>
        <taxon>Pyrenophora</taxon>
    </lineage>
</organism>
<evidence type="ECO:0000313" key="5">
    <source>
        <dbReference type="Proteomes" id="UP000249757"/>
    </source>
</evidence>
<dbReference type="InterPro" id="IPR054505">
    <property type="entry name" value="Myb_DNA-bind_8"/>
</dbReference>
<dbReference type="Proteomes" id="UP000245464">
    <property type="component" value="Chromosome 1"/>
</dbReference>
<reference evidence="4" key="2">
    <citation type="submission" date="2021-05" db="EMBL/GenBank/DDBJ databases">
        <authorList>
            <person name="Moolhuijzen P.M."/>
            <person name="Moffat C.S."/>
        </authorList>
    </citation>
    <scope>NUCLEOTIDE SEQUENCE</scope>
    <source>
        <strain evidence="4">86-124</strain>
    </source>
</reference>
<feature type="compositionally biased region" description="Basic and acidic residues" evidence="1">
    <location>
        <begin position="131"/>
        <end position="142"/>
    </location>
</feature>
<reference evidence="4" key="3">
    <citation type="journal article" date="2022" name="bioRxiv">
        <title>A global pangenome for the wheat fungal pathogen Pyrenophora tritici-repentis and prediction of effector protein structural homology.</title>
        <authorList>
            <person name="Moolhuijzen P."/>
            <person name="See P.T."/>
            <person name="Shi G."/>
            <person name="Powell H.R."/>
            <person name="Cockram J."/>
            <person name="Jorgensen L.N."/>
            <person name="Benslimane H."/>
            <person name="Strelkov S.E."/>
            <person name="Turner J."/>
            <person name="Liu Z."/>
            <person name="Moffat C.S."/>
        </authorList>
    </citation>
    <scope>NUCLEOTIDE SEQUENCE</scope>
    <source>
        <strain evidence="4">86-124</strain>
    </source>
</reference>
<dbReference type="AlphaFoldDB" id="A0A2W1D722"/>
<protein>
    <recommendedName>
        <fullName evidence="2">Myb-like DNA-binding domain-containing protein</fullName>
    </recommendedName>
</protein>
<feature type="domain" description="Myb-like DNA-binding" evidence="2">
    <location>
        <begin position="60"/>
        <end position="98"/>
    </location>
</feature>
<comment type="caution">
    <text evidence="4">The sequence shown here is derived from an EMBL/GenBank/DDBJ whole genome shotgun (WGS) entry which is preliminary data.</text>
</comment>
<dbReference type="OrthoDB" id="3944408at2759"/>
<feature type="domain" description="Myb-like DNA-binding" evidence="2">
    <location>
        <begin position="5"/>
        <end position="51"/>
    </location>
</feature>
<gene>
    <name evidence="4" type="ORF">Ptr86124_008010</name>
    <name evidence="3" type="ORF">PtrM4_033610</name>
</gene>
<evidence type="ECO:0000256" key="1">
    <source>
        <dbReference type="SAM" id="MobiDB-lite"/>
    </source>
</evidence>
<accession>A0A2W1D722</accession>
<dbReference type="EMBL" id="NQIK02000001">
    <property type="protein sequence ID" value="KAF7579121.1"/>
    <property type="molecule type" value="Genomic_DNA"/>
</dbReference>
<evidence type="ECO:0000313" key="3">
    <source>
        <dbReference type="EMBL" id="KAF7579121.1"/>
    </source>
</evidence>
<proteinExistence type="predicted"/>